<feature type="signal peptide" evidence="1">
    <location>
        <begin position="1"/>
        <end position="19"/>
    </location>
</feature>
<dbReference type="InterPro" id="IPR029058">
    <property type="entry name" value="AB_hydrolase_fold"/>
</dbReference>
<proteinExistence type="predicted"/>
<dbReference type="GO" id="GO:0004806">
    <property type="term" value="F:triacylglycerol lipase activity"/>
    <property type="evidence" value="ECO:0007669"/>
    <property type="project" value="InterPro"/>
</dbReference>
<dbReference type="SUPFAM" id="SSF53474">
    <property type="entry name" value="alpha/beta-Hydrolases"/>
    <property type="match status" value="1"/>
</dbReference>
<dbReference type="InterPro" id="IPR005152">
    <property type="entry name" value="Lipase_secreted"/>
</dbReference>
<feature type="chain" id="PRO_5034995552" description="AB hydrolase-1 domain-containing protein" evidence="1">
    <location>
        <begin position="20"/>
        <end position="494"/>
    </location>
</feature>
<reference evidence="3" key="1">
    <citation type="journal article" date="2020" name="BMC Genomics">
        <title>Correction to: Identification and distribution of gene clusters required for synthesis of sphingolipid metabolism inhibitors in diverse species of the filamentous fungus Fusarium.</title>
        <authorList>
            <person name="Kim H.S."/>
            <person name="Lohmar J.M."/>
            <person name="Busman M."/>
            <person name="Brown D.W."/>
            <person name="Naumann T.A."/>
            <person name="Divon H.H."/>
            <person name="Lysoe E."/>
            <person name="Uhlig S."/>
            <person name="Proctor R.H."/>
        </authorList>
    </citation>
    <scope>NUCLEOTIDE SEQUENCE</scope>
    <source>
        <strain evidence="3">NRRL 22465</strain>
    </source>
</reference>
<dbReference type="AlphaFoldDB" id="A0A8H4UQZ0"/>
<dbReference type="Proteomes" id="UP000635477">
    <property type="component" value="Unassembled WGS sequence"/>
</dbReference>
<dbReference type="InterPro" id="IPR000073">
    <property type="entry name" value="AB_hydrolase_1"/>
</dbReference>
<evidence type="ECO:0000256" key="1">
    <source>
        <dbReference type="SAM" id="SignalP"/>
    </source>
</evidence>
<gene>
    <name evidence="3" type="ORF">FZEAL_2383</name>
</gene>
<dbReference type="PANTHER" id="PTHR34853">
    <property type="match status" value="1"/>
</dbReference>
<dbReference type="Gene3D" id="3.40.50.1820">
    <property type="entry name" value="alpha/beta hydrolase"/>
    <property type="match status" value="2"/>
</dbReference>
<evidence type="ECO:0000259" key="2">
    <source>
        <dbReference type="Pfam" id="PF12697"/>
    </source>
</evidence>
<reference evidence="3" key="2">
    <citation type="submission" date="2020-05" db="EMBL/GenBank/DDBJ databases">
        <authorList>
            <person name="Kim H.-S."/>
            <person name="Proctor R.H."/>
            <person name="Brown D.W."/>
        </authorList>
    </citation>
    <scope>NUCLEOTIDE SEQUENCE</scope>
    <source>
        <strain evidence="3">NRRL 22465</strain>
    </source>
</reference>
<organism evidence="3 4">
    <name type="scientific">Fusarium zealandicum</name>
    <dbReference type="NCBI Taxonomy" id="1053134"/>
    <lineage>
        <taxon>Eukaryota</taxon>
        <taxon>Fungi</taxon>
        <taxon>Dikarya</taxon>
        <taxon>Ascomycota</taxon>
        <taxon>Pezizomycotina</taxon>
        <taxon>Sordariomycetes</taxon>
        <taxon>Hypocreomycetidae</taxon>
        <taxon>Hypocreales</taxon>
        <taxon>Nectriaceae</taxon>
        <taxon>Fusarium</taxon>
        <taxon>Fusarium staphyleae species complex</taxon>
    </lineage>
</organism>
<accession>A0A8H4UQZ0</accession>
<dbReference type="Pfam" id="PF12697">
    <property type="entry name" value="Abhydrolase_6"/>
    <property type="match status" value="1"/>
</dbReference>
<dbReference type="GO" id="GO:0016042">
    <property type="term" value="P:lipid catabolic process"/>
    <property type="evidence" value="ECO:0007669"/>
    <property type="project" value="InterPro"/>
</dbReference>
<name>A0A8H4UQZ0_9HYPO</name>
<dbReference type="EMBL" id="JABEYC010000145">
    <property type="protein sequence ID" value="KAF4981914.1"/>
    <property type="molecule type" value="Genomic_DNA"/>
</dbReference>
<evidence type="ECO:0000313" key="4">
    <source>
        <dbReference type="Proteomes" id="UP000635477"/>
    </source>
</evidence>
<dbReference type="PANTHER" id="PTHR34853:SF1">
    <property type="entry name" value="LIPASE 5"/>
    <property type="match status" value="1"/>
</dbReference>
<sequence length="494" mass="53882">MLSRTDLVFLSLFATFSAAQLPPAAVFRTDFNSSFQLTPSQIEAAQLDEALVDSVQNVVNFERSQLAFGGPLQDDFYTLPPLMTGETAGSLKPGQILKIQPFTDPSAFAIPSNTALSRIIYTTTDFNGTVIPASAFILWPYTPRKLQNNKDPANVDKAPVVVWAHGTSGFFAPQAPSAHRGLWYAHSAPFTLAEAGYAVLAPDFAGLGISASWDGSGIPHQYHASPTTARDALYGLRAALEAFPDKLGEDFVAMGHSQGGGVAWSVAEVLAKDKDEFADLSAGYKGAIAGSPTTDVFSGPSSFMLPTVGQMLHSIFPGFELEEWLTPVGVARTRLVEEIEGGVATFQQLFLPGDGLFKPDYNETWYVKAFSELGDAGRKSFQGPLLVLQGTEDSYIPYDVTFKTVEETWEMYPDLDLEILVASGVGHVPVLDATKHLWLQWIQDRLEDRPLAEKGSVRTELKSFLPIEQYLHVVNSFPQWASIPKYSYQVPLAV</sequence>
<keyword evidence="1" id="KW-0732">Signal</keyword>
<protein>
    <recommendedName>
        <fullName evidence="2">AB hydrolase-1 domain-containing protein</fullName>
    </recommendedName>
</protein>
<dbReference type="OrthoDB" id="5382058at2759"/>
<feature type="domain" description="AB hydrolase-1" evidence="2">
    <location>
        <begin position="161"/>
        <end position="432"/>
    </location>
</feature>
<comment type="caution">
    <text evidence="3">The sequence shown here is derived from an EMBL/GenBank/DDBJ whole genome shotgun (WGS) entry which is preliminary data.</text>
</comment>
<keyword evidence="4" id="KW-1185">Reference proteome</keyword>
<evidence type="ECO:0000313" key="3">
    <source>
        <dbReference type="EMBL" id="KAF4981914.1"/>
    </source>
</evidence>